<dbReference type="AlphaFoldDB" id="A0A1H0YYA6"/>
<gene>
    <name evidence="1" type="ORF">SAMN04488565_1270</name>
</gene>
<name>A0A1H0YYA6_9MICO</name>
<proteinExistence type="predicted"/>
<evidence type="ECO:0000313" key="1">
    <source>
        <dbReference type="EMBL" id="SDQ19816.1"/>
    </source>
</evidence>
<reference evidence="1 2" key="1">
    <citation type="submission" date="2016-10" db="EMBL/GenBank/DDBJ databases">
        <authorList>
            <person name="de Groot N.N."/>
        </authorList>
    </citation>
    <scope>NUCLEOTIDE SEQUENCE [LARGE SCALE GENOMIC DNA]</scope>
    <source>
        <strain evidence="1 2">DSM 22788</strain>
    </source>
</reference>
<dbReference type="EMBL" id="FNKB01000001">
    <property type="protein sequence ID" value="SDQ19816.1"/>
    <property type="molecule type" value="Genomic_DNA"/>
</dbReference>
<accession>A0A1H0YYA6</accession>
<evidence type="ECO:0000313" key="2">
    <source>
        <dbReference type="Proteomes" id="UP000182690"/>
    </source>
</evidence>
<organism evidence="1 2">
    <name type="scientific">Leucobacter chromiiresistens</name>
    <dbReference type="NCBI Taxonomy" id="1079994"/>
    <lineage>
        <taxon>Bacteria</taxon>
        <taxon>Bacillati</taxon>
        <taxon>Actinomycetota</taxon>
        <taxon>Actinomycetes</taxon>
        <taxon>Micrococcales</taxon>
        <taxon>Microbacteriaceae</taxon>
        <taxon>Leucobacter</taxon>
    </lineage>
</organism>
<sequence>MGASLTNWGRAPTTLMIFTQPLYGLSTGGPRYEWRAAAVGDDVSRVEHWTANALEFGVATNTVRYSCDRAIGLASGLLDQQ</sequence>
<protein>
    <submittedName>
        <fullName evidence="1">Uncharacterized protein</fullName>
    </submittedName>
</protein>
<dbReference type="STRING" id="1079994.SAMN04488565_1270"/>
<dbReference type="Proteomes" id="UP000182690">
    <property type="component" value="Unassembled WGS sequence"/>
</dbReference>